<evidence type="ECO:0000256" key="1">
    <source>
        <dbReference type="SAM" id="MobiDB-lite"/>
    </source>
</evidence>
<dbReference type="HOGENOM" id="CLU_1449837_0_0_1"/>
<keyword evidence="3" id="KW-1185">Reference proteome</keyword>
<dbReference type="Proteomes" id="UP000008021">
    <property type="component" value="Chromosome 5"/>
</dbReference>
<name>A0A0E0DT25_9ORYZ</name>
<organism evidence="2">
    <name type="scientific">Oryza meridionalis</name>
    <dbReference type="NCBI Taxonomy" id="40149"/>
    <lineage>
        <taxon>Eukaryota</taxon>
        <taxon>Viridiplantae</taxon>
        <taxon>Streptophyta</taxon>
        <taxon>Embryophyta</taxon>
        <taxon>Tracheophyta</taxon>
        <taxon>Spermatophyta</taxon>
        <taxon>Magnoliopsida</taxon>
        <taxon>Liliopsida</taxon>
        <taxon>Poales</taxon>
        <taxon>Poaceae</taxon>
        <taxon>BOP clade</taxon>
        <taxon>Oryzoideae</taxon>
        <taxon>Oryzeae</taxon>
        <taxon>Oryzinae</taxon>
        <taxon>Oryza</taxon>
    </lineage>
</organism>
<evidence type="ECO:0000313" key="2">
    <source>
        <dbReference type="EnsemblPlants" id="OMERI05G18210.1"/>
    </source>
</evidence>
<accession>A0A0E0DT25</accession>
<sequence>MALALRVSLGKTELVVDTQELGAVDQASGIRRRCEDIKRRGQRMWRAARSEVVLEGPRARRGGERPRGGRHFVWWARGMATSRIPICGSGGARQRLGYMLPHLRRLGAHLHPTVWAPVLLTSAATAAAPALAHQSSLPFHRTSSPAQNISSALGLAMALSIRSAMASSPSSSVLNGMSGRGGSRGCP</sequence>
<feature type="region of interest" description="Disordered" evidence="1">
    <location>
        <begin position="168"/>
        <end position="187"/>
    </location>
</feature>
<feature type="compositionally biased region" description="Gly residues" evidence="1">
    <location>
        <begin position="178"/>
        <end position="187"/>
    </location>
</feature>
<reference evidence="2" key="2">
    <citation type="submission" date="2018-05" db="EMBL/GenBank/DDBJ databases">
        <title>OmerRS3 (Oryza meridionalis Reference Sequence Version 3).</title>
        <authorList>
            <person name="Zhang J."/>
            <person name="Kudrna D."/>
            <person name="Lee S."/>
            <person name="Talag J."/>
            <person name="Welchert J."/>
            <person name="Wing R.A."/>
        </authorList>
    </citation>
    <scope>NUCLEOTIDE SEQUENCE [LARGE SCALE GENOMIC DNA]</scope>
    <source>
        <strain evidence="2">cv. OR44</strain>
    </source>
</reference>
<evidence type="ECO:0000313" key="3">
    <source>
        <dbReference type="Proteomes" id="UP000008021"/>
    </source>
</evidence>
<protein>
    <submittedName>
        <fullName evidence="2">Uncharacterized protein</fullName>
    </submittedName>
</protein>
<proteinExistence type="predicted"/>
<dbReference type="EnsemblPlants" id="OMERI05G18210.1">
    <property type="protein sequence ID" value="OMERI05G18210.1"/>
    <property type="gene ID" value="OMERI05G18210"/>
</dbReference>
<dbReference type="AlphaFoldDB" id="A0A0E0DT25"/>
<dbReference type="Gramene" id="OMERI05G18210.1">
    <property type="protein sequence ID" value="OMERI05G18210.1"/>
    <property type="gene ID" value="OMERI05G18210"/>
</dbReference>
<reference evidence="2" key="1">
    <citation type="submission" date="2015-04" db="UniProtKB">
        <authorList>
            <consortium name="EnsemblPlants"/>
        </authorList>
    </citation>
    <scope>IDENTIFICATION</scope>
</reference>